<dbReference type="EMBL" id="JAGHQL010000042">
    <property type="protein sequence ID" value="KAH0542988.1"/>
    <property type="molecule type" value="Genomic_DNA"/>
</dbReference>
<comment type="caution">
    <text evidence="2">The sequence shown here is derived from an EMBL/GenBank/DDBJ whole genome shotgun (WGS) entry which is preliminary data.</text>
</comment>
<name>A0A9P8I488_9PEZI</name>
<gene>
    <name evidence="2" type="ORF">FGG08_002676</name>
</gene>
<accession>A0A9P8I488</accession>
<dbReference type="AlphaFoldDB" id="A0A9P8I488"/>
<organism evidence="2 3">
    <name type="scientific">Glutinoglossum americanum</name>
    <dbReference type="NCBI Taxonomy" id="1670608"/>
    <lineage>
        <taxon>Eukaryota</taxon>
        <taxon>Fungi</taxon>
        <taxon>Dikarya</taxon>
        <taxon>Ascomycota</taxon>
        <taxon>Pezizomycotina</taxon>
        <taxon>Geoglossomycetes</taxon>
        <taxon>Geoglossales</taxon>
        <taxon>Geoglossaceae</taxon>
        <taxon>Glutinoglossum</taxon>
    </lineage>
</organism>
<sequence>MGSVRQIKQTDSLVIVTHRPPGTAKAFLLAMIVWSRAVMGEEAISDNTGTHISRPTDPVLVPVTYKWSVGSSWLLSSMTSISMVWDWPLEAGSINEYLHKRSVIRNPRSSRRWKSRSVSPRYLRSELRRAAPRAASHRNPLLTMPIEPSSRTTEWLGSGTPTPITATSRTSNQIREPSGPRGKPPSVRGPAAWPVMNLTESLAARGPGLMEISSSPLRHRRIHDTEIDEGAADATIVGGDA</sequence>
<keyword evidence="3" id="KW-1185">Reference proteome</keyword>
<evidence type="ECO:0000256" key="1">
    <source>
        <dbReference type="SAM" id="MobiDB-lite"/>
    </source>
</evidence>
<protein>
    <submittedName>
        <fullName evidence="2">Uncharacterized protein</fullName>
    </submittedName>
</protein>
<dbReference type="Proteomes" id="UP000698800">
    <property type="component" value="Unassembled WGS sequence"/>
</dbReference>
<proteinExistence type="predicted"/>
<feature type="region of interest" description="Disordered" evidence="1">
    <location>
        <begin position="128"/>
        <end position="192"/>
    </location>
</feature>
<feature type="compositionally biased region" description="Polar residues" evidence="1">
    <location>
        <begin position="149"/>
        <end position="175"/>
    </location>
</feature>
<evidence type="ECO:0000313" key="2">
    <source>
        <dbReference type="EMBL" id="KAH0542988.1"/>
    </source>
</evidence>
<evidence type="ECO:0000313" key="3">
    <source>
        <dbReference type="Proteomes" id="UP000698800"/>
    </source>
</evidence>
<reference evidence="2" key="1">
    <citation type="submission" date="2021-03" db="EMBL/GenBank/DDBJ databases">
        <title>Comparative genomics and phylogenomic investigation of the class Geoglossomycetes provide insights into ecological specialization and systematics.</title>
        <authorList>
            <person name="Melie T."/>
            <person name="Pirro S."/>
            <person name="Miller A.N."/>
            <person name="Quandt A."/>
        </authorList>
    </citation>
    <scope>NUCLEOTIDE SEQUENCE</scope>
    <source>
        <strain evidence="2">GBOQ0MN5Z8</strain>
    </source>
</reference>